<gene>
    <name evidence="1" type="ORF">V6N11_029303</name>
</gene>
<dbReference type="EMBL" id="JBBPBN010000161">
    <property type="protein sequence ID" value="KAK8974597.1"/>
    <property type="molecule type" value="Genomic_DNA"/>
</dbReference>
<sequence length="267" mass="29140">MVFWCGSIYQGMSEFSYGVSICGSFDGFDLVIPGCWFSDIVYSALSGLVCYVNGMKFFLICSYGFCPRSCLSWPDMFGYLLSDMSFIEEENAILEDGSTAFHDIAGSEKWLVGCVFHSKPLNSVVLLRVFRKDGNLSYGEWLRVVTPKRKTRSGIRNAGVTNPSDHSRGDASHLRFVGKFSGSNMDVGNGNGSNNGVAAGRGKSLIDVPLEHKNLVKRGFMSAVVGVDQTPKKTKLGEMSTGEDHSAELGLSIPELAEVVRQPCQEP</sequence>
<keyword evidence="2" id="KW-1185">Reference proteome</keyword>
<name>A0ABR2NEZ7_9ROSI</name>
<proteinExistence type="predicted"/>
<evidence type="ECO:0000313" key="2">
    <source>
        <dbReference type="Proteomes" id="UP001396334"/>
    </source>
</evidence>
<comment type="caution">
    <text evidence="1">The sequence shown here is derived from an EMBL/GenBank/DDBJ whole genome shotgun (WGS) entry which is preliminary data.</text>
</comment>
<evidence type="ECO:0000313" key="1">
    <source>
        <dbReference type="EMBL" id="KAK8974597.1"/>
    </source>
</evidence>
<dbReference type="Proteomes" id="UP001396334">
    <property type="component" value="Unassembled WGS sequence"/>
</dbReference>
<reference evidence="1 2" key="1">
    <citation type="journal article" date="2024" name="G3 (Bethesda)">
        <title>Genome assembly of Hibiscus sabdariffa L. provides insights into metabolisms of medicinal natural products.</title>
        <authorList>
            <person name="Kim T."/>
        </authorList>
    </citation>
    <scope>NUCLEOTIDE SEQUENCE [LARGE SCALE GENOMIC DNA]</scope>
    <source>
        <strain evidence="1">TK-2024</strain>
        <tissue evidence="1">Old leaves</tissue>
    </source>
</reference>
<organism evidence="1 2">
    <name type="scientific">Hibiscus sabdariffa</name>
    <name type="common">roselle</name>
    <dbReference type="NCBI Taxonomy" id="183260"/>
    <lineage>
        <taxon>Eukaryota</taxon>
        <taxon>Viridiplantae</taxon>
        <taxon>Streptophyta</taxon>
        <taxon>Embryophyta</taxon>
        <taxon>Tracheophyta</taxon>
        <taxon>Spermatophyta</taxon>
        <taxon>Magnoliopsida</taxon>
        <taxon>eudicotyledons</taxon>
        <taxon>Gunneridae</taxon>
        <taxon>Pentapetalae</taxon>
        <taxon>rosids</taxon>
        <taxon>malvids</taxon>
        <taxon>Malvales</taxon>
        <taxon>Malvaceae</taxon>
        <taxon>Malvoideae</taxon>
        <taxon>Hibiscus</taxon>
    </lineage>
</organism>
<accession>A0ABR2NEZ7</accession>
<protein>
    <submittedName>
        <fullName evidence="1">Uncharacterized protein</fullName>
    </submittedName>
</protein>